<reference evidence="4" key="1">
    <citation type="submission" date="2020-04" db="EMBL/GenBank/DDBJ databases">
        <authorList>
            <person name="Zhang T."/>
        </authorList>
    </citation>
    <scope>NUCLEOTIDE SEQUENCE</scope>
    <source>
        <strain evidence="4">HKST-UBA11</strain>
    </source>
</reference>
<organism evidence="4 5">
    <name type="scientific">Candidatus Dojkabacteria bacterium</name>
    <dbReference type="NCBI Taxonomy" id="2099670"/>
    <lineage>
        <taxon>Bacteria</taxon>
        <taxon>Candidatus Dojkabacteria</taxon>
    </lineage>
</organism>
<keyword evidence="2" id="KW-0812">Transmembrane</keyword>
<proteinExistence type="predicted"/>
<evidence type="ECO:0000256" key="2">
    <source>
        <dbReference type="SAM" id="Phobius"/>
    </source>
</evidence>
<keyword evidence="1" id="KW-0175">Coiled coil</keyword>
<evidence type="ECO:0000313" key="4">
    <source>
        <dbReference type="EMBL" id="MCA9385719.1"/>
    </source>
</evidence>
<dbReference type="InterPro" id="IPR025645">
    <property type="entry name" value="DUF4349"/>
</dbReference>
<reference evidence="4" key="2">
    <citation type="journal article" date="2021" name="Microbiome">
        <title>Successional dynamics and alternative stable states in a saline activated sludge microbial community over 9 years.</title>
        <authorList>
            <person name="Wang Y."/>
            <person name="Ye J."/>
            <person name="Ju F."/>
            <person name="Liu L."/>
            <person name="Boyd J.A."/>
            <person name="Deng Y."/>
            <person name="Parks D.H."/>
            <person name="Jiang X."/>
            <person name="Yin X."/>
            <person name="Woodcroft B.J."/>
            <person name="Tyson G.W."/>
            <person name="Hugenholtz P."/>
            <person name="Polz M.F."/>
            <person name="Zhang T."/>
        </authorList>
    </citation>
    <scope>NUCLEOTIDE SEQUENCE</scope>
    <source>
        <strain evidence="4">HKST-UBA11</strain>
    </source>
</reference>
<dbReference type="EMBL" id="JAGQLH010000040">
    <property type="protein sequence ID" value="MCA9385719.1"/>
    <property type="molecule type" value="Genomic_DNA"/>
</dbReference>
<feature type="non-terminal residue" evidence="4">
    <location>
        <position position="351"/>
    </location>
</feature>
<keyword evidence="2" id="KW-1133">Transmembrane helix</keyword>
<dbReference type="AlphaFoldDB" id="A0A955RKB9"/>
<feature type="transmembrane region" description="Helical" evidence="2">
    <location>
        <begin position="60"/>
        <end position="79"/>
    </location>
</feature>
<keyword evidence="2" id="KW-0472">Membrane</keyword>
<feature type="domain" description="DUF4349" evidence="3">
    <location>
        <begin position="238"/>
        <end position="350"/>
    </location>
</feature>
<evidence type="ECO:0000259" key="3">
    <source>
        <dbReference type="Pfam" id="PF14257"/>
    </source>
</evidence>
<dbReference type="Pfam" id="PF14257">
    <property type="entry name" value="DUF4349"/>
    <property type="match status" value="2"/>
</dbReference>
<feature type="domain" description="DUF4349" evidence="3">
    <location>
        <begin position="160"/>
        <end position="223"/>
    </location>
</feature>
<name>A0A955RKB9_9BACT</name>
<protein>
    <submittedName>
        <fullName evidence="4">DUF4349 domain-containing protein</fullName>
    </submittedName>
</protein>
<feature type="transmembrane region" description="Helical" evidence="2">
    <location>
        <begin position="318"/>
        <end position="350"/>
    </location>
</feature>
<dbReference type="Proteomes" id="UP000754563">
    <property type="component" value="Unassembled WGS sequence"/>
</dbReference>
<evidence type="ECO:0000256" key="1">
    <source>
        <dbReference type="SAM" id="Coils"/>
    </source>
</evidence>
<feature type="coiled-coil region" evidence="1">
    <location>
        <begin position="235"/>
        <end position="286"/>
    </location>
</feature>
<sequence length="351" mass="39896">MNNNSIDQQLNTLSRFLEPTESQSQRVKNVVFSQIPDDIHTTFYRDSMNSKNYFMPFLKFGLPIIAISFVLLPLLAFYVKPLRLFIEKDQASIAPMDLSTDSVREFEDEFMGMDGVISEISPEYIGGGIGSPLSTNLYDSKSEEFIEDDETAQRNRIQERQGELTIVVENVRTVYEDISKHVATINGYIQSSTYNSYATNTSATILARVPIGELDGYMQFVRDHADEITYEFIELYDKQNEIARIISEIDQQEAQLQSINDASDQKEIIQNQINDLELQKSKIEEQASYSTVSVTLNSSQGSNDATGFKATLNDVREAIGWVITFWFTLMVWSIVPLLFFLPVAIVLFVIV</sequence>
<gene>
    <name evidence="4" type="ORF">KC717_03665</name>
</gene>
<accession>A0A955RKB9</accession>
<evidence type="ECO:0000313" key="5">
    <source>
        <dbReference type="Proteomes" id="UP000754563"/>
    </source>
</evidence>
<comment type="caution">
    <text evidence="4">The sequence shown here is derived from an EMBL/GenBank/DDBJ whole genome shotgun (WGS) entry which is preliminary data.</text>
</comment>